<dbReference type="InterPro" id="IPR013108">
    <property type="entry name" value="Amidohydro_3"/>
</dbReference>
<protein>
    <submittedName>
        <fullName evidence="3">Amidohydrolase family protein</fullName>
    </submittedName>
</protein>
<keyword evidence="1" id="KW-0732">Signal</keyword>
<name>A0ABS7BU55_9SPHN</name>
<dbReference type="InterPro" id="IPR023100">
    <property type="entry name" value="D-aminoacylase_insert_dom_sf"/>
</dbReference>
<dbReference type="EMBL" id="JAHXZN010000013">
    <property type="protein sequence ID" value="MBW6533060.1"/>
    <property type="molecule type" value="Genomic_DNA"/>
</dbReference>
<dbReference type="RefSeq" id="WP_219750596.1">
    <property type="nucleotide sequence ID" value="NZ_JAHXZN010000013.1"/>
</dbReference>
<feature type="domain" description="Amidohydrolase 3" evidence="2">
    <location>
        <begin position="62"/>
        <end position="500"/>
    </location>
</feature>
<evidence type="ECO:0000313" key="4">
    <source>
        <dbReference type="Proteomes" id="UP000759103"/>
    </source>
</evidence>
<dbReference type="PANTHER" id="PTHR11647:SF1">
    <property type="entry name" value="COLLAPSIN RESPONSE MEDIATOR PROTEIN"/>
    <property type="match status" value="1"/>
</dbReference>
<evidence type="ECO:0000313" key="3">
    <source>
        <dbReference type="EMBL" id="MBW6533060.1"/>
    </source>
</evidence>
<proteinExistence type="predicted"/>
<keyword evidence="4" id="KW-1185">Reference proteome</keyword>
<dbReference type="Proteomes" id="UP000759103">
    <property type="component" value="Unassembled WGS sequence"/>
</dbReference>
<feature type="chain" id="PRO_5046506366" evidence="1">
    <location>
        <begin position="19"/>
        <end position="524"/>
    </location>
</feature>
<dbReference type="Gene3D" id="3.30.1490.130">
    <property type="entry name" value="D-aminoacylase. Domain 3"/>
    <property type="match status" value="1"/>
</dbReference>
<dbReference type="InterPro" id="IPR032466">
    <property type="entry name" value="Metal_Hydrolase"/>
</dbReference>
<comment type="caution">
    <text evidence="3">The sequence shown here is derived from an EMBL/GenBank/DDBJ whole genome shotgun (WGS) entry which is preliminary data.</text>
</comment>
<dbReference type="Gene3D" id="2.30.40.10">
    <property type="entry name" value="Urease, subunit C, domain 1"/>
    <property type="match status" value="2"/>
</dbReference>
<dbReference type="SUPFAM" id="SSF51338">
    <property type="entry name" value="Composite domain of metallo-dependent hydrolases"/>
    <property type="match status" value="1"/>
</dbReference>
<organism evidence="3 4">
    <name type="scientific">Sphingomonas citri</name>
    <dbReference type="NCBI Taxonomy" id="2862499"/>
    <lineage>
        <taxon>Bacteria</taxon>
        <taxon>Pseudomonadati</taxon>
        <taxon>Pseudomonadota</taxon>
        <taxon>Alphaproteobacteria</taxon>
        <taxon>Sphingomonadales</taxon>
        <taxon>Sphingomonadaceae</taxon>
        <taxon>Sphingomonas</taxon>
    </lineage>
</organism>
<dbReference type="PANTHER" id="PTHR11647">
    <property type="entry name" value="HYDRANTOINASE/DIHYDROPYRIMIDINASE FAMILY MEMBER"/>
    <property type="match status" value="1"/>
</dbReference>
<dbReference type="SUPFAM" id="SSF51556">
    <property type="entry name" value="Metallo-dependent hydrolases"/>
    <property type="match status" value="1"/>
</dbReference>
<dbReference type="InterPro" id="IPR050378">
    <property type="entry name" value="Metallo-dep_Hydrolases_sf"/>
</dbReference>
<dbReference type="InterPro" id="IPR011059">
    <property type="entry name" value="Metal-dep_hydrolase_composite"/>
</dbReference>
<dbReference type="Pfam" id="PF07969">
    <property type="entry name" value="Amidohydro_3"/>
    <property type="match status" value="1"/>
</dbReference>
<accession>A0ABS7BU55</accession>
<sequence>MRRALLALLLLGAAPASALPDVAIRGGTIFTGADAPPFRGDVEVTGDRISYVGPPRRGAAKRVIDARGRLVTPGLIDAHTHPDTYLRSPEASVRANVAWLAQGVTTIVTGVDGYGTPDVASDARALAAKGIGTNTVPFVGFGAVRRRVLGASARAPDADELAKMRGLVADAMCQGATGFSTGLFYAPQRYASTEEVIAVAREAGSRGGVYDTHQRDESDYSIGLMNSTREALRIGREAAMPVHIAHLKALGVAVQGQAPALVALIEAARRAGQEVTADQYPWLASGSAVDAALVPGWALDGGYRAMIARFDDPAAMTRLRPEMQANLRRRGGAASLLLTSAGQPWTGRTLAQVAAAWRVDPIDAALRILRMPNAARTDPAGAAVASFNMVDRDVDLIMRQPWVVTSSDGSDGHPRQFATFPRKYQVYVRQRRVITLAAFVRRSTGSTADIYRLAGRGYLRAGYAADIAVIDPARYAPRADYLHPRVPSAGVAAVLVNGRVALVNGRSTGALAGRVLLRAPPRGC</sequence>
<dbReference type="Gene3D" id="3.20.20.140">
    <property type="entry name" value="Metal-dependent hydrolases"/>
    <property type="match status" value="2"/>
</dbReference>
<evidence type="ECO:0000259" key="2">
    <source>
        <dbReference type="Pfam" id="PF07969"/>
    </source>
</evidence>
<evidence type="ECO:0000256" key="1">
    <source>
        <dbReference type="SAM" id="SignalP"/>
    </source>
</evidence>
<feature type="signal peptide" evidence="1">
    <location>
        <begin position="1"/>
        <end position="18"/>
    </location>
</feature>
<gene>
    <name evidence="3" type="ORF">KZ820_20140</name>
</gene>
<reference evidence="3 4" key="1">
    <citation type="submission" date="2021-07" db="EMBL/GenBank/DDBJ databases">
        <title>Sphingomonas sp.</title>
        <authorList>
            <person name="Feng G."/>
            <person name="Li J."/>
            <person name="Pan M."/>
        </authorList>
    </citation>
    <scope>NUCLEOTIDE SEQUENCE [LARGE SCALE GENOMIC DNA]</scope>
    <source>
        <strain evidence="3 4">RRHST34</strain>
    </source>
</reference>